<evidence type="ECO:0000256" key="4">
    <source>
        <dbReference type="SAM" id="MobiDB-lite"/>
    </source>
</evidence>
<feature type="compositionally biased region" description="Pro residues" evidence="4">
    <location>
        <begin position="557"/>
        <end position="571"/>
    </location>
</feature>
<dbReference type="PANTHER" id="PTHR19211:SF14">
    <property type="entry name" value="ATP-BINDING CASSETTE SUB-FAMILY F MEMBER 1"/>
    <property type="match status" value="1"/>
</dbReference>
<protein>
    <submittedName>
        <fullName evidence="6">ABC-F family ATP-binding cassette domain-containing protein</fullName>
    </submittedName>
</protein>
<evidence type="ECO:0000313" key="6">
    <source>
        <dbReference type="EMBL" id="NEN77934.1"/>
    </source>
</evidence>
<evidence type="ECO:0000256" key="1">
    <source>
        <dbReference type="ARBA" id="ARBA00022737"/>
    </source>
</evidence>
<dbReference type="InterPro" id="IPR017871">
    <property type="entry name" value="ABC_transporter-like_CS"/>
</dbReference>
<reference evidence="6 7" key="1">
    <citation type="journal article" date="2014" name="Int. J. Syst. Evol. Microbiol.">
        <title>Nocardioides zeae sp. nov., isolated from the stem of Zea mays.</title>
        <authorList>
            <person name="Glaeser S.P."/>
            <person name="McInroy J.A."/>
            <person name="Busse H.J."/>
            <person name="Kampfer P."/>
        </authorList>
    </citation>
    <scope>NUCLEOTIDE SEQUENCE [LARGE SCALE GENOMIC DNA]</scope>
    <source>
        <strain evidence="6 7">JCM 30728</strain>
    </source>
</reference>
<comment type="caution">
    <text evidence="6">The sequence shown here is derived from an EMBL/GenBank/DDBJ whole genome shotgun (WGS) entry which is preliminary data.</text>
</comment>
<proteinExistence type="predicted"/>
<gene>
    <name evidence="6" type="ORF">G3T38_06555</name>
</gene>
<name>A0A6P0HI52_9ACTN</name>
<keyword evidence="3 6" id="KW-0067">ATP-binding</keyword>
<dbReference type="GO" id="GO:0005524">
    <property type="term" value="F:ATP binding"/>
    <property type="evidence" value="ECO:0007669"/>
    <property type="project" value="UniProtKB-KW"/>
</dbReference>
<keyword evidence="7" id="KW-1185">Reference proteome</keyword>
<dbReference type="EMBL" id="JAAGXA010000003">
    <property type="protein sequence ID" value="NEN77934.1"/>
    <property type="molecule type" value="Genomic_DNA"/>
</dbReference>
<dbReference type="SMART" id="SM00382">
    <property type="entry name" value="AAA"/>
    <property type="match status" value="2"/>
</dbReference>
<dbReference type="PANTHER" id="PTHR19211">
    <property type="entry name" value="ATP-BINDING TRANSPORT PROTEIN-RELATED"/>
    <property type="match status" value="1"/>
</dbReference>
<dbReference type="PROSITE" id="PS00211">
    <property type="entry name" value="ABC_TRANSPORTER_1"/>
    <property type="match status" value="2"/>
</dbReference>
<dbReference type="InterPro" id="IPR050611">
    <property type="entry name" value="ABCF"/>
</dbReference>
<dbReference type="InterPro" id="IPR027417">
    <property type="entry name" value="P-loop_NTPase"/>
</dbReference>
<dbReference type="Gene3D" id="3.40.50.300">
    <property type="entry name" value="P-loop containing nucleotide triphosphate hydrolases"/>
    <property type="match status" value="2"/>
</dbReference>
<dbReference type="InterPro" id="IPR003439">
    <property type="entry name" value="ABC_transporter-like_ATP-bd"/>
</dbReference>
<organism evidence="6 7">
    <name type="scientific">Nocardioides zeae</name>
    <dbReference type="NCBI Taxonomy" id="1457234"/>
    <lineage>
        <taxon>Bacteria</taxon>
        <taxon>Bacillati</taxon>
        <taxon>Actinomycetota</taxon>
        <taxon>Actinomycetes</taxon>
        <taxon>Propionibacteriales</taxon>
        <taxon>Nocardioidaceae</taxon>
        <taxon>Nocardioides</taxon>
    </lineage>
</organism>
<dbReference type="AlphaFoldDB" id="A0A6P0HI52"/>
<dbReference type="Pfam" id="PF00005">
    <property type="entry name" value="ABC_tran"/>
    <property type="match status" value="2"/>
</dbReference>
<feature type="domain" description="ABC transporter" evidence="5">
    <location>
        <begin position="354"/>
        <end position="565"/>
    </location>
</feature>
<feature type="region of interest" description="Disordered" evidence="4">
    <location>
        <begin position="551"/>
        <end position="571"/>
    </location>
</feature>
<accession>A0A6P0HI52</accession>
<dbReference type="Proteomes" id="UP000468687">
    <property type="component" value="Unassembled WGS sequence"/>
</dbReference>
<keyword evidence="2" id="KW-0547">Nucleotide-binding</keyword>
<evidence type="ECO:0000256" key="2">
    <source>
        <dbReference type="ARBA" id="ARBA00022741"/>
    </source>
</evidence>
<keyword evidence="1" id="KW-0677">Repeat</keyword>
<dbReference type="GO" id="GO:0016887">
    <property type="term" value="F:ATP hydrolysis activity"/>
    <property type="evidence" value="ECO:0007669"/>
    <property type="project" value="InterPro"/>
</dbReference>
<feature type="domain" description="ABC transporter" evidence="5">
    <location>
        <begin position="14"/>
        <end position="272"/>
    </location>
</feature>
<dbReference type="CDD" id="cd03221">
    <property type="entry name" value="ABCF_EF-3"/>
    <property type="match status" value="1"/>
</dbReference>
<dbReference type="InterPro" id="IPR003593">
    <property type="entry name" value="AAA+_ATPase"/>
</dbReference>
<dbReference type="PROSITE" id="PS50893">
    <property type="entry name" value="ABC_TRANSPORTER_2"/>
    <property type="match status" value="2"/>
</dbReference>
<dbReference type="SUPFAM" id="SSF52540">
    <property type="entry name" value="P-loop containing nucleoside triphosphate hydrolases"/>
    <property type="match status" value="2"/>
</dbReference>
<evidence type="ECO:0000256" key="3">
    <source>
        <dbReference type="ARBA" id="ARBA00022840"/>
    </source>
</evidence>
<evidence type="ECO:0000313" key="7">
    <source>
        <dbReference type="Proteomes" id="UP000468687"/>
    </source>
</evidence>
<evidence type="ECO:0000259" key="5">
    <source>
        <dbReference type="PROSITE" id="PS50893"/>
    </source>
</evidence>
<sequence length="571" mass="60322">MTTTPAADSALAPLTARGLVRSYGDRTVLDGLDLTVPPGTRLGLIGENGSGKSTLLRLLAGVERPDAGTVVRPRDLVHLAQEPAVGRDGRATRGTVGDLLDDALRPLHDLVAELERLAGLMAAGDGALDPRLGEAYDAVLARATHHDAWDADRRAEVTAGVLGVADLDRDRPVAALSGGQRTRLALAAALVRRPDCLLLDEPTNHLDAEALDLLEGALVQLPGVVVAASHDRTFLDRVCTSLLDVDAGALGTDGAGGRVFGGSFGDYLAHQEASRRRWEETWAAQQDEIADLRAATRIGTTAVARGRGPRDNDKFVHAFKGARVERTHARRVRDAERRLEVAERGALPKPRPPLRFAGALTANAGGDGLVVQVRDLVVPGRLTLERLDLAAGRKLLVTGPNGSGKSTLLAALAGELPAGLPVGGVLEVRARTVRLLRQDPLVTHPRRTARAAYLAAVGPETAERVPLRSLGLLPPRAHATPVGALSVGQRRRLDLAVAVAAAPDLLLLDEPTNHLSLRLAGELEEAVGVAPGTVVVTTHDRWLRARWTGDELRLSAPQPPPPPQPPPGRNA</sequence>
<dbReference type="FunFam" id="3.40.50.300:FF:000011">
    <property type="entry name" value="Putative ABC transporter ATP-binding component"/>
    <property type="match status" value="1"/>
</dbReference>
<dbReference type="RefSeq" id="WP_163771283.1">
    <property type="nucleotide sequence ID" value="NZ_JAAGXA010000003.1"/>
</dbReference>